<accession>A0AAE8N3F0</accession>
<organism evidence="1 2">
    <name type="scientific">Cephalotrichum gorgonifer</name>
    <dbReference type="NCBI Taxonomy" id="2041049"/>
    <lineage>
        <taxon>Eukaryota</taxon>
        <taxon>Fungi</taxon>
        <taxon>Dikarya</taxon>
        <taxon>Ascomycota</taxon>
        <taxon>Pezizomycotina</taxon>
        <taxon>Sordariomycetes</taxon>
        <taxon>Hypocreomycetidae</taxon>
        <taxon>Microascales</taxon>
        <taxon>Microascaceae</taxon>
        <taxon>Cephalotrichum</taxon>
    </lineage>
</organism>
<evidence type="ECO:0000313" key="1">
    <source>
        <dbReference type="EMBL" id="SPO04283.1"/>
    </source>
</evidence>
<name>A0AAE8N3F0_9PEZI</name>
<dbReference type="Proteomes" id="UP001187682">
    <property type="component" value="Unassembled WGS sequence"/>
</dbReference>
<keyword evidence="2" id="KW-1185">Reference proteome</keyword>
<sequence>MRRTDISIESKVAELAELDIEIRCFLEAALSEVNWEHKLHCVPAAICFFYDFTGQSSTPTNIHKVK</sequence>
<dbReference type="AlphaFoldDB" id="A0AAE8N3F0"/>
<dbReference type="EMBL" id="ONZQ02000010">
    <property type="protein sequence ID" value="SPO04283.1"/>
    <property type="molecule type" value="Genomic_DNA"/>
</dbReference>
<protein>
    <submittedName>
        <fullName evidence="1">Uncharacterized protein</fullName>
    </submittedName>
</protein>
<gene>
    <name evidence="1" type="ORF">DNG_06966</name>
</gene>
<reference evidence="1" key="1">
    <citation type="submission" date="2018-03" db="EMBL/GenBank/DDBJ databases">
        <authorList>
            <person name="Guldener U."/>
        </authorList>
    </citation>
    <scope>NUCLEOTIDE SEQUENCE</scope>
</reference>
<proteinExistence type="predicted"/>
<evidence type="ECO:0000313" key="2">
    <source>
        <dbReference type="Proteomes" id="UP001187682"/>
    </source>
</evidence>
<comment type="caution">
    <text evidence="1">The sequence shown here is derived from an EMBL/GenBank/DDBJ whole genome shotgun (WGS) entry which is preliminary data.</text>
</comment>